<dbReference type="InterPro" id="IPR013538">
    <property type="entry name" value="ASHA1/2-like_C"/>
</dbReference>
<dbReference type="RefSeq" id="WP_261514936.1">
    <property type="nucleotide sequence ID" value="NZ_JAODNV010000007.1"/>
</dbReference>
<comment type="similarity">
    <text evidence="1">Belongs to the AHA1 family.</text>
</comment>
<dbReference type="Pfam" id="PF08327">
    <property type="entry name" value="AHSA1"/>
    <property type="match status" value="1"/>
</dbReference>
<name>A0A9X2X9I8_9HYPH</name>
<organism evidence="3 4">
    <name type="scientific">Chelativorans petroleitrophicus</name>
    <dbReference type="NCBI Taxonomy" id="2975484"/>
    <lineage>
        <taxon>Bacteria</taxon>
        <taxon>Pseudomonadati</taxon>
        <taxon>Pseudomonadota</taxon>
        <taxon>Alphaproteobacteria</taxon>
        <taxon>Hyphomicrobiales</taxon>
        <taxon>Phyllobacteriaceae</taxon>
        <taxon>Chelativorans</taxon>
    </lineage>
</organism>
<dbReference type="AlphaFoldDB" id="A0A9X2X9I8"/>
<evidence type="ECO:0000313" key="3">
    <source>
        <dbReference type="EMBL" id="MCT8990092.1"/>
    </source>
</evidence>
<sequence length="182" mass="20728">MQKVPSEMSAGIKVAPDTVRIERHLPGPVERLWAYLTESEKRRQWLAAGEMELFAGGRVELRFRHHELSHEQMPDRYRDAASGEPMYGEIIACDPPRLLTFSWPGDNGRSEVTFELTPEGEDVCLVVTHRRLPDMEGMISVASGWEAHLGILEDRLSGRQPRGFWSTHKQLKEEYAKQFAAG</sequence>
<proteinExistence type="inferred from homology"/>
<evidence type="ECO:0000313" key="4">
    <source>
        <dbReference type="Proteomes" id="UP001149009"/>
    </source>
</evidence>
<dbReference type="Gene3D" id="3.30.530.20">
    <property type="match status" value="1"/>
</dbReference>
<comment type="caution">
    <text evidence="3">The sequence shown here is derived from an EMBL/GenBank/DDBJ whole genome shotgun (WGS) entry which is preliminary data.</text>
</comment>
<dbReference type="CDD" id="cd08899">
    <property type="entry name" value="SRPBCC_CalC_Aha1-like_6"/>
    <property type="match status" value="1"/>
</dbReference>
<protein>
    <submittedName>
        <fullName evidence="3">SRPBCC family protein</fullName>
    </submittedName>
</protein>
<dbReference type="InterPro" id="IPR023393">
    <property type="entry name" value="START-like_dom_sf"/>
</dbReference>
<evidence type="ECO:0000256" key="1">
    <source>
        <dbReference type="ARBA" id="ARBA00006817"/>
    </source>
</evidence>
<dbReference type="Proteomes" id="UP001149009">
    <property type="component" value="Unassembled WGS sequence"/>
</dbReference>
<keyword evidence="4" id="KW-1185">Reference proteome</keyword>
<gene>
    <name evidence="3" type="ORF">NYR54_07260</name>
</gene>
<dbReference type="EMBL" id="JAODNV010000007">
    <property type="protein sequence ID" value="MCT8990092.1"/>
    <property type="molecule type" value="Genomic_DNA"/>
</dbReference>
<accession>A0A9X2X9I8</accession>
<evidence type="ECO:0000259" key="2">
    <source>
        <dbReference type="Pfam" id="PF08327"/>
    </source>
</evidence>
<feature type="domain" description="Activator of Hsp90 ATPase homologue 1/2-like C-terminal" evidence="2">
    <location>
        <begin position="28"/>
        <end position="155"/>
    </location>
</feature>
<dbReference type="SUPFAM" id="SSF55961">
    <property type="entry name" value="Bet v1-like"/>
    <property type="match status" value="1"/>
</dbReference>
<reference evidence="3" key="1">
    <citation type="submission" date="2022-08" db="EMBL/GenBank/DDBJ databases">
        <title>Chelativorans sichuanense sp. nov., a paraffin oil-degrading bacterium isolated from a mixture of oil-based drill cuttings and paddy soil.</title>
        <authorList>
            <person name="Yu J."/>
            <person name="Liu H."/>
            <person name="Chen Q."/>
        </authorList>
    </citation>
    <scope>NUCLEOTIDE SEQUENCE</scope>
    <source>
        <strain evidence="3">SCAU 2101</strain>
    </source>
</reference>